<keyword evidence="1" id="KW-0472">Membrane</keyword>
<keyword evidence="4" id="KW-1185">Reference proteome</keyword>
<name>A0ABS2D3T2_9SPHN</name>
<dbReference type="Pfam" id="PF04024">
    <property type="entry name" value="PspC"/>
    <property type="match status" value="1"/>
</dbReference>
<dbReference type="Proteomes" id="UP000763641">
    <property type="component" value="Unassembled WGS sequence"/>
</dbReference>
<evidence type="ECO:0000256" key="1">
    <source>
        <dbReference type="SAM" id="Phobius"/>
    </source>
</evidence>
<proteinExistence type="predicted"/>
<reference evidence="3 4" key="1">
    <citation type="submission" date="2020-12" db="EMBL/GenBank/DDBJ databases">
        <title>Sphingomonas sp.</title>
        <authorList>
            <person name="Kim M.K."/>
        </authorList>
    </citation>
    <scope>NUCLEOTIDE SEQUENCE [LARGE SCALE GENOMIC DNA]</scope>
    <source>
        <strain evidence="3 4">BT552</strain>
    </source>
</reference>
<feature type="domain" description="Phage shock protein PspC N-terminal" evidence="2">
    <location>
        <begin position="14"/>
        <end position="60"/>
    </location>
</feature>
<evidence type="ECO:0000259" key="2">
    <source>
        <dbReference type="Pfam" id="PF04024"/>
    </source>
</evidence>
<evidence type="ECO:0000313" key="3">
    <source>
        <dbReference type="EMBL" id="MBM6575548.1"/>
    </source>
</evidence>
<dbReference type="InterPro" id="IPR007168">
    <property type="entry name" value="Phageshock_PspC_N"/>
</dbReference>
<keyword evidence="1" id="KW-0812">Transmembrane</keyword>
<dbReference type="RefSeq" id="WP_204195079.1">
    <property type="nucleotide sequence ID" value="NZ_JAFEMC010000001.1"/>
</dbReference>
<comment type="caution">
    <text evidence="3">The sequence shown here is derived from an EMBL/GenBank/DDBJ whole genome shotgun (WGS) entry which is preliminary data.</text>
</comment>
<gene>
    <name evidence="3" type="ORF">ILT43_04135</name>
</gene>
<organism evidence="3 4">
    <name type="scientific">Sphingomonas longa</name>
    <dbReference type="NCBI Taxonomy" id="2778730"/>
    <lineage>
        <taxon>Bacteria</taxon>
        <taxon>Pseudomonadati</taxon>
        <taxon>Pseudomonadota</taxon>
        <taxon>Alphaproteobacteria</taxon>
        <taxon>Sphingomonadales</taxon>
        <taxon>Sphingomonadaceae</taxon>
        <taxon>Sphingomonas</taxon>
    </lineage>
</organism>
<sequence length="94" mass="10151">MTDLPAALPDTEWKNLFGVCGCIAEDFGFNPLWLRLAFAAPLIWAPLAVLSTYAALGVIVLASRLIFPTRKRGKVVAAAPVIVAQPEQEFRLAA</sequence>
<evidence type="ECO:0000313" key="4">
    <source>
        <dbReference type="Proteomes" id="UP000763641"/>
    </source>
</evidence>
<feature type="transmembrane region" description="Helical" evidence="1">
    <location>
        <begin position="36"/>
        <end position="62"/>
    </location>
</feature>
<dbReference type="EMBL" id="JAFEMC010000001">
    <property type="protein sequence ID" value="MBM6575548.1"/>
    <property type="molecule type" value="Genomic_DNA"/>
</dbReference>
<protein>
    <submittedName>
        <fullName evidence="3">PspC domain-containing protein</fullName>
    </submittedName>
</protein>
<keyword evidence="1" id="KW-1133">Transmembrane helix</keyword>
<accession>A0ABS2D3T2</accession>